<dbReference type="InterPro" id="IPR011990">
    <property type="entry name" value="TPR-like_helical_dom_sf"/>
</dbReference>
<sequence length="1163" mass="138092">MHKRLDHKFIQLLQRFNDSHDYGPIIDYFRDNLESIKKYYNKNIADILYNYLKFNDIPEELRNLIYSVDPENKIFDTIKLKGFIKNDDFNSFIDYLGSKRELINDDYIASLLNNFLDKRPEFDRVYYLIYFGKYSADLINEYLQKFYNYDDFRKLVDLIIELYGKDYAMDAINNCISINNDIRCMYLLGDLLLETGQKEKLIPLVNKIISLNPKKPNMRIARYLFYTGNYKQSIDYMILSDNTNQMLADAYYYSGNYENALIIYKNIYYNINKNVINRIIEIEYKIGDYASTLTYINYNKNNLSREQLIYKINSEINLLMFFEAEDDIKEYQKQYGTDNDILKQMLIYYRKNGDIDLEFETALNLVKNNSADDFVYRTILNYYYKNGENEKIINFMEKQNIMERYPEYYIPALIYTNKFDAGLAQINKNPSILGNGKVIDTIFLFSRNNRFLEFFEKYKYDYELLSLIIDFLKGRKIKDPFSYIKSVINSGSISCAYIISLITINFEKHSIPKKINDMLDMDKFRDIKILIENIMDIYSGIIDTAEHDSKYFIYPVTETLIRSGRMDQALSLLGSMDGFDNDPFINYFMALIKYYKKEYSDAKRYINYAIEKLDNEKFMAVKFLIYLIDKNSDMVDIANTISDKDMSCVYQYVYDMILQANIVPNEDIYARLKNLNIDDINLLRIKRYFANNFKDRIQYSALILKNGLNVSDVIKHYYIIYEENPDNAARFLLKTGLVNYKIYSILGDYYFSKKMYNEAIFNYLMAYIRKPEANLINLKTLLESVDIYGNSIDYLKSIGNYFLLSVLYIVKGDLIPLGDLLVEKKLRRIYSFAILKDFDSPVIMNALKDVFNETHDNVIGELIADGFIHNENYDEAEKTLKIVYYYNRNSQAILLKLAHAEYLNNNEEESMYLLKSGFRRFKSIYLFNLLIDFYYSIRNYEGILNISKKFQNLINSNNIKYILYSYARLFMYNDLYLMETKYQGMINHEVKSELKNRKIASLKFKNVIEYAKLILKKEYDNNKIIDRELATSIIPEYFINEVYDFLESREPYTFIDKYKYNQMSIEVLRAIRNMGIKNIHEIKIYHINHILNDVIKSKNFYIFLNWAMNNEININISKAALAMYKDLENKPGSIMDIVSRFNIGVLDAINILDSVNREIKNDV</sequence>
<gene>
    <name evidence="2" type="ORF">AOG54_01375</name>
    <name evidence="1" type="ORF">SE19_05500</name>
</gene>
<comment type="caution">
    <text evidence="1">The sequence shown here is derived from an EMBL/GenBank/DDBJ whole genome shotgun (WGS) entry which is preliminary data.</text>
</comment>
<dbReference type="Proteomes" id="UP000050515">
    <property type="component" value="Unassembled WGS sequence"/>
</dbReference>
<dbReference type="SMART" id="SM00028">
    <property type="entry name" value="TPR"/>
    <property type="match status" value="3"/>
</dbReference>
<proteinExistence type="predicted"/>
<dbReference type="Proteomes" id="UP000050320">
    <property type="component" value="Unassembled WGS sequence"/>
</dbReference>
<reference evidence="2 3" key="2">
    <citation type="submission" date="2015-09" db="EMBL/GenBank/DDBJ databases">
        <title>Heavy metals and arsenic resistance mechanisms in polyextremophilic archaea of the family Ferroplasmaceae.</title>
        <authorList>
            <person name="Bulaev A.G."/>
            <person name="Kanygina A.V."/>
        </authorList>
    </citation>
    <scope>NUCLEOTIDE SEQUENCE [LARGE SCALE GENOMIC DNA]</scope>
    <source>
        <strain evidence="2 3">VT</strain>
    </source>
</reference>
<organism evidence="1 4">
    <name type="scientific">Acidiplasma aeolicum</name>
    <dbReference type="NCBI Taxonomy" id="507754"/>
    <lineage>
        <taxon>Archaea</taxon>
        <taxon>Methanobacteriati</taxon>
        <taxon>Thermoplasmatota</taxon>
        <taxon>Thermoplasmata</taxon>
        <taxon>Thermoplasmatales</taxon>
        <taxon>Ferroplasmaceae</taxon>
        <taxon>Acidiplasma</taxon>
    </lineage>
</organism>
<evidence type="ECO:0000313" key="1">
    <source>
        <dbReference type="EMBL" id="KPV46446.1"/>
    </source>
</evidence>
<name>A0A0P9CU25_9ARCH</name>
<dbReference type="PATRIC" id="fig|507754.4.peg.1279"/>
<dbReference type="EMBL" id="LKBG01000253">
    <property type="protein sequence ID" value="KQB34166.1"/>
    <property type="molecule type" value="Genomic_DNA"/>
</dbReference>
<dbReference type="SUPFAM" id="SSF48452">
    <property type="entry name" value="TPR-like"/>
    <property type="match status" value="2"/>
</dbReference>
<dbReference type="AlphaFoldDB" id="A0A0P9CU25"/>
<evidence type="ECO:0000313" key="3">
    <source>
        <dbReference type="Proteomes" id="UP000050320"/>
    </source>
</evidence>
<keyword evidence="3" id="KW-1185">Reference proteome</keyword>
<dbReference type="Gene3D" id="1.25.40.10">
    <property type="entry name" value="Tetratricopeptide repeat domain"/>
    <property type="match status" value="1"/>
</dbReference>
<accession>A0A0P9CU25</accession>
<evidence type="ECO:0000313" key="2">
    <source>
        <dbReference type="EMBL" id="KQB34166.1"/>
    </source>
</evidence>
<dbReference type="EMBL" id="LJCQ01000243">
    <property type="protein sequence ID" value="KPV46446.1"/>
    <property type="molecule type" value="Genomic_DNA"/>
</dbReference>
<dbReference type="InterPro" id="IPR019734">
    <property type="entry name" value="TPR_rpt"/>
</dbReference>
<protein>
    <submittedName>
        <fullName evidence="1">Uncharacterized protein</fullName>
    </submittedName>
</protein>
<reference evidence="1 4" key="1">
    <citation type="submission" date="2015-09" db="EMBL/GenBank/DDBJ databases">
        <title>Draft genome sequence of Acidiplasma aeolicum DSM 18409.</title>
        <authorList>
            <person name="Hemp J."/>
        </authorList>
    </citation>
    <scope>NUCLEOTIDE SEQUENCE [LARGE SCALE GENOMIC DNA]</scope>
    <source>
        <strain evidence="1 4">V</strain>
    </source>
</reference>
<evidence type="ECO:0000313" key="4">
    <source>
        <dbReference type="Proteomes" id="UP000050515"/>
    </source>
</evidence>